<keyword evidence="5" id="KW-1133">Transmembrane helix</keyword>
<name>A0A0C2WET3_SERVB</name>
<keyword evidence="4" id="KW-0812">Transmembrane</keyword>
<dbReference type="Proteomes" id="UP000054097">
    <property type="component" value="Unassembled WGS sequence"/>
</dbReference>
<keyword evidence="10" id="KW-1185">Reference proteome</keyword>
<feature type="region of interest" description="Disordered" evidence="8">
    <location>
        <begin position="470"/>
        <end position="525"/>
    </location>
</feature>
<proteinExistence type="predicted"/>
<evidence type="ECO:0000256" key="2">
    <source>
        <dbReference type="ARBA" id="ARBA00022448"/>
    </source>
</evidence>
<comment type="subcellular location">
    <subcellularLocation>
        <location evidence="1">Cell membrane</location>
        <topology evidence="1">Multi-pass membrane protein</topology>
    </subcellularLocation>
</comment>
<protein>
    <submittedName>
        <fullName evidence="9">Uncharacterized protein</fullName>
    </submittedName>
</protein>
<dbReference type="InterPro" id="IPR044669">
    <property type="entry name" value="YneE/VCCN1/2-like"/>
</dbReference>
<keyword evidence="7" id="KW-0472">Membrane</keyword>
<evidence type="ECO:0000256" key="3">
    <source>
        <dbReference type="ARBA" id="ARBA00022475"/>
    </source>
</evidence>
<dbReference type="PANTHER" id="PTHR33281">
    <property type="entry name" value="UPF0187 PROTEIN YNEE"/>
    <property type="match status" value="1"/>
</dbReference>
<dbReference type="EMBL" id="KN824318">
    <property type="protein sequence ID" value="KIM24958.1"/>
    <property type="molecule type" value="Genomic_DNA"/>
</dbReference>
<keyword evidence="3" id="KW-1003">Cell membrane</keyword>
<gene>
    <name evidence="9" type="ORF">M408DRAFT_75012</name>
</gene>
<organism evidence="9 10">
    <name type="scientific">Serendipita vermifera MAFF 305830</name>
    <dbReference type="NCBI Taxonomy" id="933852"/>
    <lineage>
        <taxon>Eukaryota</taxon>
        <taxon>Fungi</taxon>
        <taxon>Dikarya</taxon>
        <taxon>Basidiomycota</taxon>
        <taxon>Agaricomycotina</taxon>
        <taxon>Agaricomycetes</taxon>
        <taxon>Sebacinales</taxon>
        <taxon>Serendipitaceae</taxon>
        <taxon>Serendipita</taxon>
    </lineage>
</organism>
<feature type="region of interest" description="Disordered" evidence="8">
    <location>
        <begin position="199"/>
        <end position="226"/>
    </location>
</feature>
<dbReference type="Pfam" id="PF25539">
    <property type="entry name" value="Bestrophin_2"/>
    <property type="match status" value="2"/>
</dbReference>
<dbReference type="OrthoDB" id="1368at2759"/>
<feature type="compositionally biased region" description="Gly residues" evidence="8">
    <location>
        <begin position="507"/>
        <end position="516"/>
    </location>
</feature>
<evidence type="ECO:0000256" key="5">
    <source>
        <dbReference type="ARBA" id="ARBA00022989"/>
    </source>
</evidence>
<evidence type="ECO:0000256" key="4">
    <source>
        <dbReference type="ARBA" id="ARBA00022692"/>
    </source>
</evidence>
<evidence type="ECO:0000256" key="8">
    <source>
        <dbReference type="SAM" id="MobiDB-lite"/>
    </source>
</evidence>
<evidence type="ECO:0000313" key="9">
    <source>
        <dbReference type="EMBL" id="KIM24958.1"/>
    </source>
</evidence>
<dbReference type="PANTHER" id="PTHR33281:SF19">
    <property type="entry name" value="VOLTAGE-DEPENDENT ANION CHANNEL-FORMING PROTEIN YNEE"/>
    <property type="match status" value="1"/>
</dbReference>
<evidence type="ECO:0000256" key="1">
    <source>
        <dbReference type="ARBA" id="ARBA00004651"/>
    </source>
</evidence>
<feature type="non-terminal residue" evidence="9">
    <location>
        <position position="1"/>
    </location>
</feature>
<reference evidence="9 10" key="1">
    <citation type="submission" date="2014-04" db="EMBL/GenBank/DDBJ databases">
        <authorList>
            <consortium name="DOE Joint Genome Institute"/>
            <person name="Kuo A."/>
            <person name="Zuccaro A."/>
            <person name="Kohler A."/>
            <person name="Nagy L.G."/>
            <person name="Floudas D."/>
            <person name="Copeland A."/>
            <person name="Barry K.W."/>
            <person name="Cichocki N."/>
            <person name="Veneault-Fourrey C."/>
            <person name="LaButti K."/>
            <person name="Lindquist E.A."/>
            <person name="Lipzen A."/>
            <person name="Lundell T."/>
            <person name="Morin E."/>
            <person name="Murat C."/>
            <person name="Sun H."/>
            <person name="Tunlid A."/>
            <person name="Henrissat B."/>
            <person name="Grigoriev I.V."/>
            <person name="Hibbett D.S."/>
            <person name="Martin F."/>
            <person name="Nordberg H.P."/>
            <person name="Cantor M.N."/>
            <person name="Hua S.X."/>
        </authorList>
    </citation>
    <scope>NUCLEOTIDE SEQUENCE [LARGE SCALE GENOMIC DNA]</scope>
    <source>
        <strain evidence="9 10">MAFF 305830</strain>
    </source>
</reference>
<keyword evidence="6" id="KW-0406">Ion transport</keyword>
<evidence type="ECO:0000256" key="6">
    <source>
        <dbReference type="ARBA" id="ARBA00023065"/>
    </source>
</evidence>
<feature type="compositionally biased region" description="Basic and acidic residues" evidence="8">
    <location>
        <begin position="470"/>
        <end position="481"/>
    </location>
</feature>
<dbReference type="GO" id="GO:0005886">
    <property type="term" value="C:plasma membrane"/>
    <property type="evidence" value="ECO:0007669"/>
    <property type="project" value="UniProtKB-SubCell"/>
</dbReference>
<dbReference type="STRING" id="933852.A0A0C2WET3"/>
<reference evidence="10" key="2">
    <citation type="submission" date="2015-01" db="EMBL/GenBank/DDBJ databases">
        <title>Evolutionary Origins and Diversification of the Mycorrhizal Mutualists.</title>
        <authorList>
            <consortium name="DOE Joint Genome Institute"/>
            <consortium name="Mycorrhizal Genomics Consortium"/>
            <person name="Kohler A."/>
            <person name="Kuo A."/>
            <person name="Nagy L.G."/>
            <person name="Floudas D."/>
            <person name="Copeland A."/>
            <person name="Barry K.W."/>
            <person name="Cichocki N."/>
            <person name="Veneault-Fourrey C."/>
            <person name="LaButti K."/>
            <person name="Lindquist E.A."/>
            <person name="Lipzen A."/>
            <person name="Lundell T."/>
            <person name="Morin E."/>
            <person name="Murat C."/>
            <person name="Riley R."/>
            <person name="Ohm R."/>
            <person name="Sun H."/>
            <person name="Tunlid A."/>
            <person name="Henrissat B."/>
            <person name="Grigoriev I.V."/>
            <person name="Hibbett D.S."/>
            <person name="Martin F."/>
        </authorList>
    </citation>
    <scope>NUCLEOTIDE SEQUENCE [LARGE SCALE GENOMIC DNA]</scope>
    <source>
        <strain evidence="10">MAFF 305830</strain>
    </source>
</reference>
<evidence type="ECO:0000256" key="7">
    <source>
        <dbReference type="ARBA" id="ARBA00023136"/>
    </source>
</evidence>
<keyword evidence="2" id="KW-0813">Transport</keyword>
<dbReference type="HOGENOM" id="CLU_029790_6_1_1"/>
<accession>A0A0C2WET3</accession>
<dbReference type="GO" id="GO:0005254">
    <property type="term" value="F:chloride channel activity"/>
    <property type="evidence" value="ECO:0007669"/>
    <property type="project" value="InterPro"/>
</dbReference>
<evidence type="ECO:0000313" key="10">
    <source>
        <dbReference type="Proteomes" id="UP000054097"/>
    </source>
</evidence>
<sequence length="525" mass="57436">LVNLLLATAFFQCWQYILGFSLWATAIVLIQKFGKVDISIQPTLLTDIGTVLGFVISYRTSSSFERYNEGRRYWSTIIYNSRTFARTVWFHVPDIAVVVGETEDEKRARTLVEKKTVLNLTEAFAVAVKHYLRGEEGITYVDLYHLTKYLPAYALPAGLPTNPHEFNQGFYMDESAANTYGPSTGNSTLNAQGLPMPATSPIAPSFRSKNKRGAKGSTHPNGEPVLLPARNPPPFGIFDIFPLTLLVKPLLNHGFDIGGKLAQKTRAKMPGGRDTGRGTAGAVVSHNVPLEITLYMSAYVSALQQRKVCDVPTINLMLNSLNALVDSLTGLERILTTPIPFSFSVHLWTVTLVYCAALPFQIVKSLDWITIPGTAIAAFIFTGFIVAGEEIENPFGFDRNDLNLDHFTHNIIRAEMASITAVPVPDPKDWCFRPDNNSLFSNDGKQKTLEPELWVKKGEKGIRSQLAKATHEALELDEKNDKKKKSKDHGEPPQAEHPVGNSAHAIGVGGAAGGAAGDASSPVGE</sequence>
<dbReference type="AlphaFoldDB" id="A0A0C2WET3"/>